<organism evidence="3 4">
    <name type="scientific">Halonatronomonas betaini</name>
    <dbReference type="NCBI Taxonomy" id="2778430"/>
    <lineage>
        <taxon>Bacteria</taxon>
        <taxon>Bacillati</taxon>
        <taxon>Bacillota</taxon>
        <taxon>Clostridia</taxon>
        <taxon>Halanaerobiales</taxon>
        <taxon>Halarsenatibacteraceae</taxon>
        <taxon>Halonatronomonas</taxon>
    </lineage>
</organism>
<feature type="domain" description="Peptidoglycan beta-N-acetylmuramidase NamZ C-terminal" evidence="2">
    <location>
        <begin position="230"/>
        <end position="386"/>
    </location>
</feature>
<dbReference type="Pfam" id="PF07075">
    <property type="entry name" value="NamZ_N"/>
    <property type="match status" value="1"/>
</dbReference>
<dbReference type="PANTHER" id="PTHR42915">
    <property type="entry name" value="HYPOTHETICAL 460 KDA PROTEIN IN FEUA-SIGW INTERGENIC REGION [PRECURSOR]"/>
    <property type="match status" value="1"/>
</dbReference>
<keyword evidence="4" id="KW-1185">Reference proteome</keyword>
<accession>A0A931F9C1</accession>
<dbReference type="AlphaFoldDB" id="A0A931F9C1"/>
<dbReference type="InterPro" id="IPR048502">
    <property type="entry name" value="NamZ_N"/>
</dbReference>
<evidence type="ECO:0000259" key="1">
    <source>
        <dbReference type="Pfam" id="PF07075"/>
    </source>
</evidence>
<reference evidence="3" key="1">
    <citation type="submission" date="2020-11" db="EMBL/GenBank/DDBJ databases">
        <title>Halonatronomonas betainensis gen. nov., sp. nov. a novel haloalkaliphilic representative of the family Halanaerobiacae capable of betaine degradation.</title>
        <authorList>
            <person name="Boltyanskaya Y."/>
            <person name="Kevbrin V."/>
            <person name="Detkova E."/>
            <person name="Grouzdev D.S."/>
            <person name="Koziaeva V."/>
            <person name="Zhilina T."/>
        </authorList>
    </citation>
    <scope>NUCLEOTIDE SEQUENCE</scope>
    <source>
        <strain evidence="3">Z-7014</strain>
    </source>
</reference>
<dbReference type="GO" id="GO:0033922">
    <property type="term" value="F:peptidoglycan beta-N-acetylmuramidase activity"/>
    <property type="evidence" value="ECO:0007669"/>
    <property type="project" value="InterPro"/>
</dbReference>
<dbReference type="EMBL" id="JADPIE010000002">
    <property type="protein sequence ID" value="MBF8436289.1"/>
    <property type="molecule type" value="Genomic_DNA"/>
</dbReference>
<dbReference type="Gene3D" id="3.90.1150.140">
    <property type="match status" value="1"/>
</dbReference>
<gene>
    <name evidence="3" type="ORF">I0Q91_04290</name>
</gene>
<name>A0A931F9C1_9FIRM</name>
<evidence type="ECO:0000313" key="4">
    <source>
        <dbReference type="Proteomes" id="UP000621436"/>
    </source>
</evidence>
<dbReference type="Proteomes" id="UP000621436">
    <property type="component" value="Unassembled WGS sequence"/>
</dbReference>
<dbReference type="PANTHER" id="PTHR42915:SF1">
    <property type="entry name" value="PEPTIDOGLYCAN BETA-N-ACETYLMURAMIDASE NAMZ"/>
    <property type="match status" value="1"/>
</dbReference>
<evidence type="ECO:0000313" key="3">
    <source>
        <dbReference type="EMBL" id="MBF8436289.1"/>
    </source>
</evidence>
<protein>
    <submittedName>
        <fullName evidence="3">DUF1343 domain-containing protein</fullName>
    </submittedName>
</protein>
<comment type="caution">
    <text evidence="3">The sequence shown here is derived from an EMBL/GenBank/DDBJ whole genome shotgun (WGS) entry which is preliminary data.</text>
</comment>
<dbReference type="InterPro" id="IPR048503">
    <property type="entry name" value="NamZ_C"/>
</dbReference>
<proteinExistence type="predicted"/>
<feature type="domain" description="Peptidoglycan beta-N-acetylmuramidase NamZ N-terminal" evidence="1">
    <location>
        <begin position="26"/>
        <end position="225"/>
    </location>
</feature>
<dbReference type="Pfam" id="PF20732">
    <property type="entry name" value="NamZ_C"/>
    <property type="match status" value="1"/>
</dbReference>
<sequence length="386" mass="44437">MSKNFKIKLGLEVLLEDTSDFNGTNVGLLTNHTGLTNNLKQNIDLIQSNNDLNLIRLFSPEHGIRGQAGAEENIDDTIDPISKLPVISLFGERRKPPVDKLKDLDILFYDIQDIGLRYYTYSSTLLLAIESCYQANTKLIVLDRPNPLGDQISGNIGSNEYSSFIGPDNLPYCYGMTSGELALWYQKNYLNGADVEVIPLEGYKGETFKPDDYRWVPTSPAIPSARTAQLYPFTCHLDSAGLDNGVGTANPFEYFGAPWLNPVKLIEKLETYNLKGLNWRPVYYRKESKRFASNEIQGLHLYLDEPEIASVERFNLSVLEIIIKDYPEKIDWSFWQEENDYFFDYFMKTNQVRKDMLAGRPINEILLEWSEERKDFKREVEKIRLY</sequence>
<dbReference type="Gene3D" id="3.40.50.12170">
    <property type="entry name" value="Uncharacterised protein PF07075, DUF1343"/>
    <property type="match status" value="1"/>
</dbReference>
<evidence type="ECO:0000259" key="2">
    <source>
        <dbReference type="Pfam" id="PF20732"/>
    </source>
</evidence>
<dbReference type="PIRSF" id="PIRSF016719">
    <property type="entry name" value="UCP016719"/>
    <property type="match status" value="1"/>
</dbReference>
<dbReference type="RefSeq" id="WP_270453099.1">
    <property type="nucleotide sequence ID" value="NZ_JADPIE010000002.1"/>
</dbReference>
<dbReference type="InterPro" id="IPR008302">
    <property type="entry name" value="NamZ"/>
</dbReference>